<keyword evidence="4" id="KW-0788">Thiol protease</keyword>
<evidence type="ECO:0000256" key="5">
    <source>
        <dbReference type="SAM" id="MobiDB-lite"/>
    </source>
</evidence>
<dbReference type="Pfam" id="PF00877">
    <property type="entry name" value="NLPC_P60"/>
    <property type="match status" value="1"/>
</dbReference>
<dbReference type="RefSeq" id="WP_104354143.1">
    <property type="nucleotide sequence ID" value="NZ_CP028130.1"/>
</dbReference>
<keyword evidence="3" id="KW-0378">Hydrolase</keyword>
<name>A0AAD1ELE5_9MICO</name>
<dbReference type="Gene3D" id="3.90.1720.10">
    <property type="entry name" value="endopeptidase domain like (from Nostoc punctiforme)"/>
    <property type="match status" value="1"/>
</dbReference>
<evidence type="ECO:0000256" key="3">
    <source>
        <dbReference type="ARBA" id="ARBA00022801"/>
    </source>
</evidence>
<feature type="compositionally biased region" description="Basic residues" evidence="5">
    <location>
        <begin position="16"/>
        <end position="28"/>
    </location>
</feature>
<feature type="region of interest" description="Disordered" evidence="5">
    <location>
        <begin position="1"/>
        <end position="64"/>
    </location>
</feature>
<keyword evidence="2" id="KW-0645">Protease</keyword>
<dbReference type="Proteomes" id="UP000283946">
    <property type="component" value="Chromosome"/>
</dbReference>
<sequence length="138" mass="15296">MPAPPQPRTPAPPTTPKRRRDDHHHGVARAHATFGAGLLRAGGPRLRGHLRRRRPLRERQRPNDSFDCDGYTRYVLAAFGIDLPRDAFNQSRVGTQIPISEAQAGDLRYWPDGDIGFYDGNGGMYDSRTGAGWCSTAT</sequence>
<reference evidence="7 8" key="1">
    <citation type="submission" date="2018-03" db="EMBL/GenBank/DDBJ databases">
        <title>Bacteriophage NCPPB3778 and a type I-E CRISPR drive the evolution of the US Biological Select Agent, Rathayibacter toxicus.</title>
        <authorList>
            <person name="Davis E.W.II."/>
            <person name="Tabima J.F."/>
            <person name="Weisberg A.J."/>
            <person name="Dantas Lopes L."/>
            <person name="Wiseman M.S."/>
            <person name="Wiseman M.S."/>
            <person name="Pupko T."/>
            <person name="Belcher M.S."/>
            <person name="Sechler A.J."/>
            <person name="Tancos M.A."/>
            <person name="Schroeder B.K."/>
            <person name="Murray T.D."/>
            <person name="Luster D.G."/>
            <person name="Schneider W.L."/>
            <person name="Rogers E."/>
            <person name="Andreote F.D."/>
            <person name="Grunwald N.J."/>
            <person name="Putnam M.L."/>
            <person name="Chang J.H."/>
        </authorList>
    </citation>
    <scope>NUCLEOTIDE SEQUENCE [LARGE SCALE GENOMIC DNA]</scope>
    <source>
        <strain evidence="7 8">NCCPB 2253</strain>
    </source>
</reference>
<feature type="compositionally biased region" description="Pro residues" evidence="5">
    <location>
        <begin position="1"/>
        <end position="15"/>
    </location>
</feature>
<dbReference type="PROSITE" id="PS51935">
    <property type="entry name" value="NLPC_P60"/>
    <property type="match status" value="1"/>
</dbReference>
<dbReference type="InterPro" id="IPR038765">
    <property type="entry name" value="Papain-like_cys_pep_sf"/>
</dbReference>
<feature type="compositionally biased region" description="Low complexity" evidence="5">
    <location>
        <begin position="35"/>
        <end position="44"/>
    </location>
</feature>
<feature type="domain" description="NlpC/P60" evidence="6">
    <location>
        <begin position="27"/>
        <end position="138"/>
    </location>
</feature>
<evidence type="ECO:0000256" key="1">
    <source>
        <dbReference type="ARBA" id="ARBA00007074"/>
    </source>
</evidence>
<accession>A0AAD1ELE5</accession>
<evidence type="ECO:0000259" key="6">
    <source>
        <dbReference type="PROSITE" id="PS51935"/>
    </source>
</evidence>
<dbReference type="InterPro" id="IPR051202">
    <property type="entry name" value="Peptidase_C40"/>
</dbReference>
<dbReference type="GO" id="GO:0008234">
    <property type="term" value="F:cysteine-type peptidase activity"/>
    <property type="evidence" value="ECO:0007669"/>
    <property type="project" value="UniProtKB-KW"/>
</dbReference>
<dbReference type="EMBL" id="CP028130">
    <property type="protein sequence ID" value="AZZ54958.1"/>
    <property type="molecule type" value="Genomic_DNA"/>
</dbReference>
<organism evidence="7 8">
    <name type="scientific">Rathayibacter iranicus</name>
    <dbReference type="NCBI Taxonomy" id="59737"/>
    <lineage>
        <taxon>Bacteria</taxon>
        <taxon>Bacillati</taxon>
        <taxon>Actinomycetota</taxon>
        <taxon>Actinomycetes</taxon>
        <taxon>Micrococcales</taxon>
        <taxon>Microbacteriaceae</taxon>
        <taxon>Rathayibacter</taxon>
    </lineage>
</organism>
<dbReference type="PANTHER" id="PTHR47053:SF1">
    <property type="entry name" value="MUREIN DD-ENDOPEPTIDASE MEPH-RELATED"/>
    <property type="match status" value="1"/>
</dbReference>
<protein>
    <recommendedName>
        <fullName evidence="6">NlpC/P60 domain-containing protein</fullName>
    </recommendedName>
</protein>
<evidence type="ECO:0000313" key="7">
    <source>
        <dbReference type="EMBL" id="AZZ54958.1"/>
    </source>
</evidence>
<gene>
    <name evidence="7" type="ORF">C7V51_02965</name>
</gene>
<dbReference type="InterPro" id="IPR000064">
    <property type="entry name" value="NLP_P60_dom"/>
</dbReference>
<dbReference type="KEGG" id="ria:C7V51_02965"/>
<proteinExistence type="inferred from homology"/>
<dbReference type="PANTHER" id="PTHR47053">
    <property type="entry name" value="MUREIN DD-ENDOPEPTIDASE MEPH-RELATED"/>
    <property type="match status" value="1"/>
</dbReference>
<evidence type="ECO:0000256" key="2">
    <source>
        <dbReference type="ARBA" id="ARBA00022670"/>
    </source>
</evidence>
<feature type="compositionally biased region" description="Basic residues" evidence="5">
    <location>
        <begin position="46"/>
        <end position="56"/>
    </location>
</feature>
<evidence type="ECO:0000313" key="8">
    <source>
        <dbReference type="Proteomes" id="UP000283946"/>
    </source>
</evidence>
<dbReference type="SUPFAM" id="SSF54001">
    <property type="entry name" value="Cysteine proteinases"/>
    <property type="match status" value="1"/>
</dbReference>
<dbReference type="AlphaFoldDB" id="A0AAD1ELE5"/>
<evidence type="ECO:0000256" key="4">
    <source>
        <dbReference type="ARBA" id="ARBA00022807"/>
    </source>
</evidence>
<comment type="similarity">
    <text evidence="1">Belongs to the peptidase C40 family.</text>
</comment>
<dbReference type="GO" id="GO:0006508">
    <property type="term" value="P:proteolysis"/>
    <property type="evidence" value="ECO:0007669"/>
    <property type="project" value="UniProtKB-KW"/>
</dbReference>